<keyword evidence="5" id="KW-0238">DNA-binding</keyword>
<gene>
    <name evidence="8" type="ORF">METZ01_LOCUS11176</name>
</gene>
<dbReference type="PANTHER" id="PTHR42785">
    <property type="entry name" value="DNA TOPOISOMERASE, TYPE IA, CORE"/>
    <property type="match status" value="1"/>
</dbReference>
<dbReference type="EMBL" id="UINC01000611">
    <property type="protein sequence ID" value="SUZ58322.1"/>
    <property type="molecule type" value="Genomic_DNA"/>
</dbReference>
<dbReference type="InterPro" id="IPR003602">
    <property type="entry name" value="Topo_IA_DNA-bd_dom"/>
</dbReference>
<dbReference type="InterPro" id="IPR000380">
    <property type="entry name" value="Topo_IA"/>
</dbReference>
<name>A0A381NUN5_9ZZZZ</name>
<dbReference type="GO" id="GO:0006265">
    <property type="term" value="P:DNA topological change"/>
    <property type="evidence" value="ECO:0007669"/>
    <property type="project" value="InterPro"/>
</dbReference>
<dbReference type="Gene3D" id="1.10.290.10">
    <property type="entry name" value="Topoisomerase I, domain 4"/>
    <property type="match status" value="1"/>
</dbReference>
<protein>
    <recommendedName>
        <fullName evidence="3">DNA topoisomerase</fullName>
        <ecNumber evidence="3">5.6.2.1</ecNumber>
    </recommendedName>
</protein>
<dbReference type="SMART" id="SM00437">
    <property type="entry name" value="TOP1Ac"/>
    <property type="match status" value="1"/>
</dbReference>
<comment type="catalytic activity">
    <reaction evidence="1">
        <text>ATP-independent breakage of single-stranded DNA, followed by passage and rejoining.</text>
        <dbReference type="EC" id="5.6.2.1"/>
    </reaction>
</comment>
<dbReference type="InterPro" id="IPR013824">
    <property type="entry name" value="Topo_IA_cen_sub1"/>
</dbReference>
<keyword evidence="6" id="KW-0413">Isomerase</keyword>
<dbReference type="CDD" id="cd00186">
    <property type="entry name" value="TOP1Ac"/>
    <property type="match status" value="1"/>
</dbReference>
<dbReference type="Gene3D" id="1.10.460.10">
    <property type="entry name" value="Topoisomerase I, domain 2"/>
    <property type="match status" value="1"/>
</dbReference>
<feature type="domain" description="Topo IA-type catalytic" evidence="7">
    <location>
        <begin position="8"/>
        <end position="372"/>
    </location>
</feature>
<accession>A0A381NUN5</accession>
<sequence length="372" mass="42220">MKHKVDIDENLVEAQRTRRIIDRLVGYKLSPVLWTTLQKNMNFVKQSLSAGRVQSAALKIIIDRERRRAKFKKVTYFGLTAQLMTEKREAFNARLLNIDSKRIAKGQDFDQESGELKKDGLIALSQSQAKALVDEINPGPWVVSSIEEKPKTSNPKPPFTTSTLQQEAARKLKFSTRKTMSTAQRLYEAGLITYMRTDSINLSDEAINASRDIIKKDFGSDYLPDSPRQYKGKVKNAQEAHEAIRPAGRKFKPIKEIKDSMGTDESNLYELIWKRTIASQMKSAQLKQTSITIKNQNTEFRASGQVILFAGYMEVYVESRDDPKVPNINKENILPELKENDHLSCDGLSIDESTTKPPARFTEASLVKEMEA</sequence>
<feature type="non-terminal residue" evidence="8">
    <location>
        <position position="1"/>
    </location>
</feature>
<evidence type="ECO:0000256" key="6">
    <source>
        <dbReference type="ARBA" id="ARBA00023235"/>
    </source>
</evidence>
<dbReference type="InterPro" id="IPR013825">
    <property type="entry name" value="Topo_IA_cen_sub2"/>
</dbReference>
<dbReference type="Pfam" id="PF01131">
    <property type="entry name" value="Topoisom_bac"/>
    <property type="match status" value="1"/>
</dbReference>
<reference evidence="8" key="1">
    <citation type="submission" date="2018-05" db="EMBL/GenBank/DDBJ databases">
        <authorList>
            <person name="Lanie J.A."/>
            <person name="Ng W.-L."/>
            <person name="Kazmierczak K.M."/>
            <person name="Andrzejewski T.M."/>
            <person name="Davidsen T.M."/>
            <person name="Wayne K.J."/>
            <person name="Tettelin H."/>
            <person name="Glass J.I."/>
            <person name="Rusch D."/>
            <person name="Podicherti R."/>
            <person name="Tsui H.-C.T."/>
            <person name="Winkler M.E."/>
        </authorList>
    </citation>
    <scope>NUCLEOTIDE SEQUENCE</scope>
</reference>
<dbReference type="SUPFAM" id="SSF56712">
    <property type="entry name" value="Prokaryotic type I DNA topoisomerase"/>
    <property type="match status" value="1"/>
</dbReference>
<dbReference type="InterPro" id="IPR023405">
    <property type="entry name" value="Topo_IA_core_domain"/>
</dbReference>
<evidence type="ECO:0000256" key="3">
    <source>
        <dbReference type="ARBA" id="ARBA00012891"/>
    </source>
</evidence>
<organism evidence="8">
    <name type="scientific">marine metagenome</name>
    <dbReference type="NCBI Taxonomy" id="408172"/>
    <lineage>
        <taxon>unclassified sequences</taxon>
        <taxon>metagenomes</taxon>
        <taxon>ecological metagenomes</taxon>
    </lineage>
</organism>
<dbReference type="GO" id="GO:0003677">
    <property type="term" value="F:DNA binding"/>
    <property type="evidence" value="ECO:0007669"/>
    <property type="project" value="UniProtKB-KW"/>
</dbReference>
<evidence type="ECO:0000259" key="7">
    <source>
        <dbReference type="PROSITE" id="PS52039"/>
    </source>
</evidence>
<evidence type="ECO:0000313" key="8">
    <source>
        <dbReference type="EMBL" id="SUZ58322.1"/>
    </source>
</evidence>
<dbReference type="GO" id="GO:0003917">
    <property type="term" value="F:DNA topoisomerase type I (single strand cut, ATP-independent) activity"/>
    <property type="evidence" value="ECO:0007669"/>
    <property type="project" value="UniProtKB-EC"/>
</dbReference>
<dbReference type="InterPro" id="IPR023406">
    <property type="entry name" value="Topo_IA_AS"/>
</dbReference>
<evidence type="ECO:0000256" key="1">
    <source>
        <dbReference type="ARBA" id="ARBA00000213"/>
    </source>
</evidence>
<dbReference type="PROSITE" id="PS52039">
    <property type="entry name" value="TOPO_IA_2"/>
    <property type="match status" value="1"/>
</dbReference>
<dbReference type="InterPro" id="IPR003601">
    <property type="entry name" value="Topo_IA_2"/>
</dbReference>
<feature type="non-terminal residue" evidence="8">
    <location>
        <position position="372"/>
    </location>
</feature>
<comment type="similarity">
    <text evidence="2">Belongs to the type IA topoisomerase family.</text>
</comment>
<evidence type="ECO:0000256" key="5">
    <source>
        <dbReference type="ARBA" id="ARBA00023125"/>
    </source>
</evidence>
<dbReference type="EC" id="5.6.2.1" evidence="3"/>
<dbReference type="PRINTS" id="PR00417">
    <property type="entry name" value="PRTPISMRASEI"/>
</dbReference>
<dbReference type="PROSITE" id="PS00396">
    <property type="entry name" value="TOPO_IA_1"/>
    <property type="match status" value="1"/>
</dbReference>
<dbReference type="Gene3D" id="2.70.20.10">
    <property type="entry name" value="Topoisomerase I, domain 3"/>
    <property type="match status" value="1"/>
</dbReference>
<evidence type="ECO:0000256" key="4">
    <source>
        <dbReference type="ARBA" id="ARBA00023029"/>
    </source>
</evidence>
<evidence type="ECO:0000256" key="2">
    <source>
        <dbReference type="ARBA" id="ARBA00009446"/>
    </source>
</evidence>
<keyword evidence="4" id="KW-0799">Topoisomerase</keyword>
<dbReference type="AlphaFoldDB" id="A0A381NUN5"/>
<dbReference type="PANTHER" id="PTHR42785:SF1">
    <property type="entry name" value="DNA TOPOISOMERASE"/>
    <property type="match status" value="1"/>
</dbReference>
<proteinExistence type="inferred from homology"/>
<dbReference type="InterPro" id="IPR013497">
    <property type="entry name" value="Topo_IA_cen"/>
</dbReference>
<dbReference type="SMART" id="SM00436">
    <property type="entry name" value="TOP1Bc"/>
    <property type="match status" value="1"/>
</dbReference>
<dbReference type="InterPro" id="IPR013826">
    <property type="entry name" value="Topo_IA_cen_sub3"/>
</dbReference>